<sequence length="210" mass="23328">MGFYQEKILPHLISKVCASEGLMALRQSLVPRAKGIVLEVGMGSGINLALYRSNEVARVYGLEPSAGMRHKAIDNANRSPVPLEWLDLPGEEIPLADASIDTVVLTFTLCSIAGWEKALIQMKRVLRADGKLLFLEHGESPDAKVQRWQHRITPAWKRIGGGCHLNRPIADLIRSADFEIVELDTFYLAKAPRIAGYIYRGVAVHSKQIF</sequence>
<dbReference type="EMBL" id="CP011494">
    <property type="protein sequence ID" value="AKO52644.1"/>
    <property type="molecule type" value="Genomic_DNA"/>
</dbReference>
<name>A0A0H4I147_9GAMM</name>
<proteinExistence type="predicted"/>
<dbReference type="STRING" id="330734.ABA45_09695"/>
<dbReference type="Gene3D" id="3.40.50.150">
    <property type="entry name" value="Vaccinia Virus protein VP39"/>
    <property type="match status" value="1"/>
</dbReference>
<keyword evidence="2" id="KW-0489">Methyltransferase</keyword>
<evidence type="ECO:0000259" key="1">
    <source>
        <dbReference type="Pfam" id="PF08241"/>
    </source>
</evidence>
<dbReference type="InterPro" id="IPR052356">
    <property type="entry name" value="Thiol_S-MT"/>
</dbReference>
<keyword evidence="2" id="KW-0808">Transferase</keyword>
<evidence type="ECO:0000313" key="3">
    <source>
        <dbReference type="Proteomes" id="UP000036406"/>
    </source>
</evidence>
<keyword evidence="3" id="KW-1185">Reference proteome</keyword>
<dbReference type="Proteomes" id="UP000036406">
    <property type="component" value="Chromosome"/>
</dbReference>
<dbReference type="PANTHER" id="PTHR45036:SF1">
    <property type="entry name" value="METHYLTRANSFERASE LIKE 7A"/>
    <property type="match status" value="1"/>
</dbReference>
<dbReference type="PATRIC" id="fig|330734.3.peg.2039"/>
<dbReference type="AlphaFoldDB" id="A0A0H4I147"/>
<evidence type="ECO:0000313" key="2">
    <source>
        <dbReference type="EMBL" id="AKO52644.1"/>
    </source>
</evidence>
<dbReference type="InterPro" id="IPR029063">
    <property type="entry name" value="SAM-dependent_MTases_sf"/>
</dbReference>
<dbReference type="KEGG" id="mpq:ABA45_09695"/>
<dbReference type="GO" id="GO:0032259">
    <property type="term" value="P:methylation"/>
    <property type="evidence" value="ECO:0007669"/>
    <property type="project" value="UniProtKB-KW"/>
</dbReference>
<reference evidence="2 3" key="1">
    <citation type="submission" date="2015-05" db="EMBL/GenBank/DDBJ databases">
        <title>Complete genome of Marinobacter psychrophilus strain 20041T isolated from sea-ice of the Canadian Basin.</title>
        <authorList>
            <person name="Song L."/>
            <person name="Ren L."/>
            <person name="Yu Y."/>
            <person name="Wang X."/>
        </authorList>
    </citation>
    <scope>NUCLEOTIDE SEQUENCE [LARGE SCALE GENOMIC DNA]</scope>
    <source>
        <strain evidence="2 3">20041</strain>
    </source>
</reference>
<dbReference type="InterPro" id="IPR013216">
    <property type="entry name" value="Methyltransf_11"/>
</dbReference>
<dbReference type="RefSeq" id="WP_048385689.1">
    <property type="nucleotide sequence ID" value="NZ_CP011494.1"/>
</dbReference>
<organism evidence="2 3">
    <name type="scientific">Marinobacter psychrophilus</name>
    <dbReference type="NCBI Taxonomy" id="330734"/>
    <lineage>
        <taxon>Bacteria</taxon>
        <taxon>Pseudomonadati</taxon>
        <taxon>Pseudomonadota</taxon>
        <taxon>Gammaproteobacteria</taxon>
        <taxon>Pseudomonadales</taxon>
        <taxon>Marinobacteraceae</taxon>
        <taxon>Marinobacter</taxon>
    </lineage>
</organism>
<dbReference type="CDD" id="cd02440">
    <property type="entry name" value="AdoMet_MTases"/>
    <property type="match status" value="1"/>
</dbReference>
<dbReference type="PANTHER" id="PTHR45036">
    <property type="entry name" value="METHYLTRANSFERASE LIKE 7B"/>
    <property type="match status" value="1"/>
</dbReference>
<dbReference type="GO" id="GO:0008757">
    <property type="term" value="F:S-adenosylmethionine-dependent methyltransferase activity"/>
    <property type="evidence" value="ECO:0007669"/>
    <property type="project" value="InterPro"/>
</dbReference>
<dbReference type="SUPFAM" id="SSF53335">
    <property type="entry name" value="S-adenosyl-L-methionine-dependent methyltransferases"/>
    <property type="match status" value="1"/>
</dbReference>
<dbReference type="Pfam" id="PF08241">
    <property type="entry name" value="Methyltransf_11"/>
    <property type="match status" value="1"/>
</dbReference>
<feature type="domain" description="Methyltransferase type 11" evidence="1">
    <location>
        <begin position="38"/>
        <end position="134"/>
    </location>
</feature>
<gene>
    <name evidence="2" type="ORF">ABA45_09695</name>
</gene>
<accession>A0A0H4I147</accession>
<protein>
    <submittedName>
        <fullName evidence="2">Phospholipid methyltransferase</fullName>
    </submittedName>
</protein>